<keyword evidence="3" id="KW-1003">Cell membrane</keyword>
<keyword evidence="7" id="KW-0812">Transmembrane</keyword>
<keyword evidence="8" id="KW-0448">Lipopolysaccharide biosynthesis</keyword>
<dbReference type="GO" id="GO:0022857">
    <property type="term" value="F:transmembrane transporter activity"/>
    <property type="evidence" value="ECO:0007669"/>
    <property type="project" value="InterPro"/>
</dbReference>
<organism evidence="13 14">
    <name type="scientific">Acidipropionibacterium acidipropionici</name>
    <dbReference type="NCBI Taxonomy" id="1748"/>
    <lineage>
        <taxon>Bacteria</taxon>
        <taxon>Bacillati</taxon>
        <taxon>Actinomycetota</taxon>
        <taxon>Actinomycetes</taxon>
        <taxon>Propionibacteriales</taxon>
        <taxon>Propionibacteriaceae</taxon>
        <taxon>Acidipropionibacterium</taxon>
    </lineage>
</organism>
<evidence type="ECO:0000313" key="13">
    <source>
        <dbReference type="EMBL" id="AMS04779.1"/>
    </source>
</evidence>
<name>A0A3S9JBN5_9ACTN</name>
<dbReference type="EMBL" id="CP014352">
    <property type="protein sequence ID" value="AMS04779.1"/>
    <property type="molecule type" value="Genomic_DNA"/>
</dbReference>
<dbReference type="AlphaFoldDB" id="A0A3S9JBN5"/>
<comment type="subcellular location">
    <subcellularLocation>
        <location evidence="1">Cell membrane</location>
        <topology evidence="1">Multi-pass membrane protein</topology>
    </subcellularLocation>
</comment>
<dbReference type="PANTHER" id="PTHR30561:SF9">
    <property type="entry name" value="4-AMINO-4-DEOXY-L-ARABINOSE-PHOSPHOUNDECAPRENOL FLIPPASE SUBUNIT ARNF-RELATED"/>
    <property type="match status" value="1"/>
</dbReference>
<evidence type="ECO:0000256" key="7">
    <source>
        <dbReference type="ARBA" id="ARBA00022692"/>
    </source>
</evidence>
<keyword evidence="5" id="KW-0997">Cell inner membrane</keyword>
<evidence type="ECO:0000256" key="11">
    <source>
        <dbReference type="ARBA" id="ARBA00023136"/>
    </source>
</evidence>
<evidence type="ECO:0000256" key="4">
    <source>
        <dbReference type="ARBA" id="ARBA00022516"/>
    </source>
</evidence>
<dbReference type="Proteomes" id="UP000075221">
    <property type="component" value="Chromosome"/>
</dbReference>
<dbReference type="InterPro" id="IPR000390">
    <property type="entry name" value="Small_drug/metabolite_transptr"/>
</dbReference>
<evidence type="ECO:0000256" key="10">
    <source>
        <dbReference type="ARBA" id="ARBA00023098"/>
    </source>
</evidence>
<feature type="domain" description="EamA" evidence="12">
    <location>
        <begin position="7"/>
        <end position="109"/>
    </location>
</feature>
<sequence>MTGLLWAALLVMTLLGSVASWMLKLASRDLVPTHLLRDWHLYAGGTGYLCAALINIWVLRHMDLSVVLPMTALTYVWTLILARLFIGEKLNARKIAGVAAILGGVVLIATM</sequence>
<reference evidence="13 14" key="1">
    <citation type="submission" date="2016-02" db="EMBL/GenBank/DDBJ databases">
        <title>Complete Genome Sequence of Propionibacterium acidipropionici ATCC 55737.</title>
        <authorList>
            <person name="Luna Flores C.H."/>
            <person name="Nielsen L.K."/>
            <person name="Marcellin E."/>
        </authorList>
    </citation>
    <scope>NUCLEOTIDE SEQUENCE [LARGE SCALE GENOMIC DNA]</scope>
    <source>
        <strain evidence="13 14">ATCC 55737</strain>
    </source>
</reference>
<protein>
    <recommendedName>
        <fullName evidence="12">EamA domain-containing protein</fullName>
    </recommendedName>
</protein>
<dbReference type="Pfam" id="PF00892">
    <property type="entry name" value="EamA"/>
    <property type="match status" value="1"/>
</dbReference>
<proteinExistence type="inferred from homology"/>
<evidence type="ECO:0000256" key="9">
    <source>
        <dbReference type="ARBA" id="ARBA00022989"/>
    </source>
</evidence>
<keyword evidence="10" id="KW-0443">Lipid metabolism</keyword>
<evidence type="ECO:0000256" key="5">
    <source>
        <dbReference type="ARBA" id="ARBA00022519"/>
    </source>
</evidence>
<dbReference type="Gene3D" id="1.10.3730.20">
    <property type="match status" value="1"/>
</dbReference>
<dbReference type="InterPro" id="IPR037185">
    <property type="entry name" value="EmrE-like"/>
</dbReference>
<dbReference type="InterPro" id="IPR000620">
    <property type="entry name" value="EamA_dom"/>
</dbReference>
<keyword evidence="9" id="KW-1133">Transmembrane helix</keyword>
<dbReference type="OrthoDB" id="3732622at2"/>
<dbReference type="GeneID" id="88085567"/>
<dbReference type="KEGG" id="aaci:ASQ49_11175"/>
<dbReference type="SUPFAM" id="SSF103481">
    <property type="entry name" value="Multidrug resistance efflux transporter EmrE"/>
    <property type="match status" value="1"/>
</dbReference>
<keyword evidence="4" id="KW-0444">Lipid biosynthesis</keyword>
<dbReference type="PANTHER" id="PTHR30561">
    <property type="entry name" value="SMR FAMILY PROTON-DEPENDENT DRUG EFFLUX TRANSPORTER SUGE"/>
    <property type="match status" value="1"/>
</dbReference>
<dbReference type="GO" id="GO:0005886">
    <property type="term" value="C:plasma membrane"/>
    <property type="evidence" value="ECO:0007669"/>
    <property type="project" value="UniProtKB-SubCell"/>
</dbReference>
<evidence type="ECO:0000256" key="1">
    <source>
        <dbReference type="ARBA" id="ARBA00004651"/>
    </source>
</evidence>
<evidence type="ECO:0000256" key="2">
    <source>
        <dbReference type="ARBA" id="ARBA00007362"/>
    </source>
</evidence>
<evidence type="ECO:0000256" key="6">
    <source>
        <dbReference type="ARBA" id="ARBA00022556"/>
    </source>
</evidence>
<evidence type="ECO:0000256" key="3">
    <source>
        <dbReference type="ARBA" id="ARBA00022475"/>
    </source>
</evidence>
<dbReference type="RefSeq" id="WP_015070828.1">
    <property type="nucleotide sequence ID" value="NZ_CP013126.1"/>
</dbReference>
<keyword evidence="11" id="KW-0472">Membrane</keyword>
<evidence type="ECO:0000313" key="14">
    <source>
        <dbReference type="Proteomes" id="UP000075221"/>
    </source>
</evidence>
<evidence type="ECO:0000259" key="12">
    <source>
        <dbReference type="Pfam" id="PF00892"/>
    </source>
</evidence>
<accession>A0A3S9JBN5</accession>
<keyword evidence="6" id="KW-0441">Lipid A biosynthesis</keyword>
<gene>
    <name evidence="13" type="ORF">AXH35_04075</name>
</gene>
<comment type="similarity">
    <text evidence="2">Belongs to the EamA transporter family.</text>
</comment>
<evidence type="ECO:0000256" key="8">
    <source>
        <dbReference type="ARBA" id="ARBA00022985"/>
    </source>
</evidence>
<dbReference type="GO" id="GO:0009103">
    <property type="term" value="P:lipopolysaccharide biosynthetic process"/>
    <property type="evidence" value="ECO:0007669"/>
    <property type="project" value="UniProtKB-KW"/>
</dbReference>